<dbReference type="EMBL" id="LN833431">
    <property type="protein sequence ID" value="CRF40100.1"/>
    <property type="molecule type" value="Genomic_DNA"/>
</dbReference>
<dbReference type="Proteomes" id="UP000307987">
    <property type="component" value="Plastid JFC0032_plastid"/>
</dbReference>
<dbReference type="AlphaFoldDB" id="A0A0G4KBL0"/>
<evidence type="ECO:0000313" key="1">
    <source>
        <dbReference type="EMBL" id="CRF40100.1"/>
    </source>
</evidence>
<organism evidence="1 2">
    <name type="scientific">Laurencia snackeyi</name>
    <dbReference type="NCBI Taxonomy" id="1858662"/>
    <lineage>
        <taxon>Eukaryota</taxon>
        <taxon>Rhodophyta</taxon>
        <taxon>Florideophyceae</taxon>
        <taxon>Rhodymeniophycidae</taxon>
        <taxon>Ceramiales</taxon>
        <taxon>Rhodomelaceae</taxon>
        <taxon>Laurencieae</taxon>
        <taxon>Laurencia</taxon>
    </lineage>
</organism>
<evidence type="ECO:0000313" key="2">
    <source>
        <dbReference type="Proteomes" id="UP000307987"/>
    </source>
</evidence>
<gene>
    <name evidence="1" type="primary">orf371</name>
</gene>
<sequence length="371" mass="44674">MVNIKICPQKFSLERISLRILMIQKQIYVAAKKHRLSYLYELQKYLINSNEAKLITIKNIIDKGYIYYMYYKDYTLSFSRNIINTSIEVIFYKYLLFSTNLSIFNIEVKKKLLYLSIIPVYRAKLKESVFQFLVHNRDNKIYSLYMLSNLFNNCDDILFNHNFIQIIVDKLQCSKSISQLIVNFLYSGDIYSSFNMRNINFQQCLISKPNKVKSLFISSFNLIDLIFNILVLDKSWFCFKTQLKKSDTQNLKICNCKSMISNISSISSEIRRQISFFIYDKIYHRFRLIRTLNCRNNFIDYLIRIYLRYYEKSKKILSLNLMKHYHQFINVLLYASQKRRNKLNQLRKIVSLNYSVNLYINYYNLMNFGSF</sequence>
<reference evidence="2" key="1">
    <citation type="journal article" date="2017" name="BMC Genomics">
        <title>Complete chloroplast genome of Gracilaria firma (Gracilariaceae, Rhodophyta), with discussion on the use of chloroplast phylogenomics in the subclass Rhodymeniophycidae.</title>
        <authorList>
            <person name="Ng P.K."/>
            <person name="Lin S.M."/>
            <person name="Lim P.E."/>
            <person name="Liu L.C."/>
            <person name="Chen C.M."/>
            <person name="Pai T.W."/>
        </authorList>
    </citation>
    <scope>NUCLEOTIDE SEQUENCE [LARGE SCALE GENOMIC DNA]</scope>
</reference>
<keyword evidence="1" id="KW-0934">Plastid</keyword>
<protein>
    <recommendedName>
        <fullName evidence="3">Reverse transcriptase N-terminal domain-containing protein</fullName>
    </recommendedName>
</protein>
<evidence type="ECO:0008006" key="3">
    <source>
        <dbReference type="Google" id="ProtNLM"/>
    </source>
</evidence>
<name>A0A0G4KBL0_9FLOR</name>
<geneLocation type="plastid" evidence="1"/>
<accession>A0A0G4KBL0</accession>
<proteinExistence type="predicted"/>